<dbReference type="SUPFAM" id="SSF52540">
    <property type="entry name" value="P-loop containing nucleoside triphosphate hydrolases"/>
    <property type="match status" value="1"/>
</dbReference>
<evidence type="ECO:0000256" key="3">
    <source>
        <dbReference type="ARBA" id="ARBA00022840"/>
    </source>
</evidence>
<accession>A0A1V5M9M6</accession>
<protein>
    <submittedName>
        <fullName evidence="6">Putative siderophore transport system ATP-binding protein YusV</fullName>
    </submittedName>
</protein>
<dbReference type="Pfam" id="PF00005">
    <property type="entry name" value="ABC_tran"/>
    <property type="match status" value="1"/>
</dbReference>
<evidence type="ECO:0000256" key="4">
    <source>
        <dbReference type="ARBA" id="ARBA00022967"/>
    </source>
</evidence>
<name>A0A1V5M9M6_UNCT6</name>
<dbReference type="SMART" id="SM00382">
    <property type="entry name" value="AAA"/>
    <property type="match status" value="1"/>
</dbReference>
<evidence type="ECO:0000259" key="5">
    <source>
        <dbReference type="PROSITE" id="PS50893"/>
    </source>
</evidence>
<dbReference type="GO" id="GO:0016887">
    <property type="term" value="F:ATP hydrolysis activity"/>
    <property type="evidence" value="ECO:0007669"/>
    <property type="project" value="InterPro"/>
</dbReference>
<dbReference type="AlphaFoldDB" id="A0A1V5M9M6"/>
<evidence type="ECO:0000256" key="2">
    <source>
        <dbReference type="ARBA" id="ARBA00022741"/>
    </source>
</evidence>
<reference evidence="6" key="1">
    <citation type="submission" date="2017-02" db="EMBL/GenBank/DDBJ databases">
        <title>Delving into the versatile metabolic prowess of the omnipresent phylum Bacteroidetes.</title>
        <authorList>
            <person name="Nobu M.K."/>
            <person name="Mei R."/>
            <person name="Narihiro T."/>
            <person name="Kuroda K."/>
            <person name="Liu W.-T."/>
        </authorList>
    </citation>
    <scope>NUCLEOTIDE SEQUENCE</scope>
    <source>
        <strain evidence="6">ADurb.Bin417</strain>
    </source>
</reference>
<proteinExistence type="predicted"/>
<dbReference type="PANTHER" id="PTHR42794">
    <property type="entry name" value="HEMIN IMPORT ATP-BINDING PROTEIN HMUV"/>
    <property type="match status" value="1"/>
</dbReference>
<organism evidence="6">
    <name type="scientific">candidate division TA06 bacterium ADurb.Bin417</name>
    <dbReference type="NCBI Taxonomy" id="1852828"/>
    <lineage>
        <taxon>Bacteria</taxon>
        <taxon>Bacteria division TA06</taxon>
    </lineage>
</organism>
<dbReference type="InterPro" id="IPR003593">
    <property type="entry name" value="AAA+_ATPase"/>
</dbReference>
<keyword evidence="3 6" id="KW-0067">ATP-binding</keyword>
<dbReference type="CDD" id="cd03214">
    <property type="entry name" value="ABC_Iron-Siderophores_B12_Hemin"/>
    <property type="match status" value="1"/>
</dbReference>
<dbReference type="PROSITE" id="PS50893">
    <property type="entry name" value="ABC_TRANSPORTER_2"/>
    <property type="match status" value="1"/>
</dbReference>
<dbReference type="InterPro" id="IPR017871">
    <property type="entry name" value="ABC_transporter-like_CS"/>
</dbReference>
<dbReference type="PROSITE" id="PS00211">
    <property type="entry name" value="ABC_TRANSPORTER_1"/>
    <property type="match status" value="1"/>
</dbReference>
<dbReference type="InterPro" id="IPR027417">
    <property type="entry name" value="P-loop_NTPase"/>
</dbReference>
<dbReference type="InterPro" id="IPR003439">
    <property type="entry name" value="ABC_transporter-like_ATP-bd"/>
</dbReference>
<gene>
    <name evidence="6" type="primary">yusV</name>
    <name evidence="6" type="ORF">BWY73_01417</name>
</gene>
<dbReference type="FunFam" id="3.40.50.300:FF:000134">
    <property type="entry name" value="Iron-enterobactin ABC transporter ATP-binding protein"/>
    <property type="match status" value="1"/>
</dbReference>
<keyword evidence="2" id="KW-0547">Nucleotide-binding</keyword>
<sequence length="278" mass="30447">MKKGPALRIKGLTAGYRNRPVLGGIDLELETGDFLGIIGPNGSGKTTLLRALTGLVPHGGEIDWWEHPFHPSDSDWLARRVAVVSAGEDMPVAGRVEEYLWLGRLPHRQFFQFWLDPGDRQLVDRISRQLGVESLRDRLLSELSSGERQRVAIARALVQQPRVLLLDEPTSHLDPGAQIEIMDLLAALNRNGLGIVAVLHDLNLAGAYCNRLLLMDGGTARASGSPESVLTYRNLEAVYHTVVVTLANPVTGSPWVVPVPESYRRSSGPDSNVCKEGE</sequence>
<keyword evidence="1" id="KW-0813">Transport</keyword>
<dbReference type="GO" id="GO:0005524">
    <property type="term" value="F:ATP binding"/>
    <property type="evidence" value="ECO:0007669"/>
    <property type="project" value="UniProtKB-KW"/>
</dbReference>
<dbReference type="EMBL" id="MWAK01000313">
    <property type="protein sequence ID" value="OPZ89919.1"/>
    <property type="molecule type" value="Genomic_DNA"/>
</dbReference>
<comment type="caution">
    <text evidence="6">The sequence shown here is derived from an EMBL/GenBank/DDBJ whole genome shotgun (WGS) entry which is preliminary data.</text>
</comment>
<dbReference type="Gene3D" id="3.40.50.300">
    <property type="entry name" value="P-loop containing nucleotide triphosphate hydrolases"/>
    <property type="match status" value="1"/>
</dbReference>
<feature type="domain" description="ABC transporter" evidence="5">
    <location>
        <begin position="7"/>
        <end position="242"/>
    </location>
</feature>
<evidence type="ECO:0000313" key="6">
    <source>
        <dbReference type="EMBL" id="OPZ89919.1"/>
    </source>
</evidence>
<keyword evidence="4" id="KW-1278">Translocase</keyword>
<evidence type="ECO:0000256" key="1">
    <source>
        <dbReference type="ARBA" id="ARBA00022448"/>
    </source>
</evidence>
<dbReference type="Proteomes" id="UP000485484">
    <property type="component" value="Unassembled WGS sequence"/>
</dbReference>
<dbReference type="PANTHER" id="PTHR42794:SF1">
    <property type="entry name" value="HEMIN IMPORT ATP-BINDING PROTEIN HMUV"/>
    <property type="match status" value="1"/>
</dbReference>